<dbReference type="InterPro" id="IPR019627">
    <property type="entry name" value="YAcAr"/>
</dbReference>
<protein>
    <submittedName>
        <fullName evidence="2">DUF2493 domain-containing protein</fullName>
    </submittedName>
</protein>
<proteinExistence type="predicted"/>
<evidence type="ECO:0000313" key="2">
    <source>
        <dbReference type="EMBL" id="TRV11702.1"/>
    </source>
</evidence>
<evidence type="ECO:0000313" key="3">
    <source>
        <dbReference type="Proteomes" id="UP000315868"/>
    </source>
</evidence>
<reference evidence="2 3" key="1">
    <citation type="submission" date="2019-01" db="EMBL/GenBank/DDBJ databases">
        <title>Coherence of Microcystis species and biogeography revealed through population genomics.</title>
        <authorList>
            <person name="Perez-Carrascal O.M."/>
            <person name="Terrat Y."/>
            <person name="Giani A."/>
            <person name="Fortin N."/>
            <person name="Tromas N."/>
            <person name="Shapiro B.J."/>
        </authorList>
    </citation>
    <scope>NUCLEOTIDE SEQUENCE [LARGE SCALE GENOMIC DNA]</scope>
    <source>
        <strain evidence="2">Mf_QC_C_20070823_S10D</strain>
    </source>
</reference>
<dbReference type="Proteomes" id="UP000315868">
    <property type="component" value="Unassembled WGS sequence"/>
</dbReference>
<gene>
    <name evidence="2" type="ORF">EWV45_11020</name>
</gene>
<accession>A0A552KUQ2</accession>
<feature type="domain" description="YspA cpYpsA-related SLOG" evidence="1">
    <location>
        <begin position="6"/>
        <end position="63"/>
    </location>
</feature>
<organism evidence="2 3">
    <name type="scientific">Microcystis flos-aquae Mf_QC_C_20070823_S10D</name>
    <dbReference type="NCBI Taxonomy" id="2486236"/>
    <lineage>
        <taxon>Bacteria</taxon>
        <taxon>Bacillati</taxon>
        <taxon>Cyanobacteriota</taxon>
        <taxon>Cyanophyceae</taxon>
        <taxon>Oscillatoriophycideae</taxon>
        <taxon>Chroococcales</taxon>
        <taxon>Microcystaceae</taxon>
        <taxon>Microcystis</taxon>
    </lineage>
</organism>
<dbReference type="AlphaFoldDB" id="A0A552KUQ2"/>
<sequence length="112" mass="13133">MQQHRRDFTDYNLLKEKLDFYIGKHSDIEIISGTARGADRLGERYAEEKGLTLTRFSADWKKYGKRAGYLRNEEMAQYATHAVIFWDGKSKGTAHMIELCKTYGINYRVIKF</sequence>
<name>A0A552KUQ2_9CHRO</name>
<dbReference type="EMBL" id="SFAM01000094">
    <property type="protein sequence ID" value="TRV11702.1"/>
    <property type="molecule type" value="Genomic_DNA"/>
</dbReference>
<evidence type="ECO:0000259" key="1">
    <source>
        <dbReference type="Pfam" id="PF10686"/>
    </source>
</evidence>
<comment type="caution">
    <text evidence="2">The sequence shown here is derived from an EMBL/GenBank/DDBJ whole genome shotgun (WGS) entry which is preliminary data.</text>
</comment>
<dbReference type="Pfam" id="PF10686">
    <property type="entry name" value="YAcAr"/>
    <property type="match status" value="1"/>
</dbReference>